<reference evidence="2 3" key="1">
    <citation type="submission" date="2018-05" db="EMBL/GenBank/DDBJ databases">
        <title>The Hungate 1000. A catalogue of reference genomes from the rumen microbiome.</title>
        <authorList>
            <person name="Kelly W."/>
        </authorList>
    </citation>
    <scope>NUCLEOTIDE SEQUENCE [LARGE SCALE GENOMIC DNA]</scope>
    <source>
        <strain evidence="2 3">NLAE-zl-C242</strain>
    </source>
</reference>
<name>A0A2Y9BKD3_9FIRM</name>
<protein>
    <recommendedName>
        <fullName evidence="4">SipW-cognate class signal peptide</fullName>
    </recommendedName>
</protein>
<dbReference type="EMBL" id="QGDL01000016">
    <property type="protein sequence ID" value="PWJ22860.1"/>
    <property type="molecule type" value="Genomic_DNA"/>
</dbReference>
<organism evidence="2 3">
    <name type="scientific">Faecalicatena orotica</name>
    <dbReference type="NCBI Taxonomy" id="1544"/>
    <lineage>
        <taxon>Bacteria</taxon>
        <taxon>Bacillati</taxon>
        <taxon>Bacillota</taxon>
        <taxon>Clostridia</taxon>
        <taxon>Lachnospirales</taxon>
        <taxon>Lachnospiraceae</taxon>
        <taxon>Faecalicatena</taxon>
    </lineage>
</organism>
<feature type="chain" id="PRO_5043162205" description="SipW-cognate class signal peptide" evidence="1">
    <location>
        <begin position="31"/>
        <end position="174"/>
    </location>
</feature>
<keyword evidence="3" id="KW-1185">Reference proteome</keyword>
<sequence length="174" mass="18807">MKTMMKNKTVWLTAVAVILAGSMTIHGAMAYFTANASASGGHDISLGERTEITEDFSDWTKHIVIGNTGTNDCYVRVKAYCGSQFTIDYSQPDGTAWSQGEGEYWYYSDIVPAGGQTSVLDAKITVPEEFKDNFNVVVIQECAAVLYDADGNPYADWSQKIDQGSGSGGEEAGK</sequence>
<gene>
    <name evidence="2" type="ORF">A8806_11635</name>
</gene>
<feature type="signal peptide" evidence="1">
    <location>
        <begin position="1"/>
        <end position="30"/>
    </location>
</feature>
<proteinExistence type="predicted"/>
<keyword evidence="1" id="KW-0732">Signal</keyword>
<dbReference type="Proteomes" id="UP000245845">
    <property type="component" value="Unassembled WGS sequence"/>
</dbReference>
<dbReference type="AlphaFoldDB" id="A0A2Y9BKD3"/>
<dbReference type="OrthoDB" id="3183968at2"/>
<evidence type="ECO:0000256" key="1">
    <source>
        <dbReference type="SAM" id="SignalP"/>
    </source>
</evidence>
<evidence type="ECO:0000313" key="2">
    <source>
        <dbReference type="EMBL" id="PWJ22860.1"/>
    </source>
</evidence>
<dbReference type="RefSeq" id="WP_109733251.1">
    <property type="nucleotide sequence ID" value="NZ_BAAACK010000022.1"/>
</dbReference>
<evidence type="ECO:0008006" key="4">
    <source>
        <dbReference type="Google" id="ProtNLM"/>
    </source>
</evidence>
<evidence type="ECO:0000313" key="3">
    <source>
        <dbReference type="Proteomes" id="UP000245845"/>
    </source>
</evidence>
<comment type="caution">
    <text evidence="2">The sequence shown here is derived from an EMBL/GenBank/DDBJ whole genome shotgun (WGS) entry which is preliminary data.</text>
</comment>
<accession>A0A2Y9BKD3</accession>